<organism evidence="2 3">
    <name type="scientific">Phenylobacterium kunshanense</name>
    <dbReference type="NCBI Taxonomy" id="1445034"/>
    <lineage>
        <taxon>Bacteria</taxon>
        <taxon>Pseudomonadati</taxon>
        <taxon>Pseudomonadota</taxon>
        <taxon>Alphaproteobacteria</taxon>
        <taxon>Caulobacterales</taxon>
        <taxon>Caulobacteraceae</taxon>
        <taxon>Phenylobacterium</taxon>
    </lineage>
</organism>
<dbReference type="InterPro" id="IPR046027">
    <property type="entry name" value="DUF5985"/>
</dbReference>
<feature type="transmembrane region" description="Helical" evidence="1">
    <location>
        <begin position="60"/>
        <end position="77"/>
    </location>
</feature>
<name>A0A328BF59_9CAUL</name>
<accession>A0A328BF59</accession>
<dbReference type="OrthoDB" id="5295794at2"/>
<dbReference type="Pfam" id="PF19447">
    <property type="entry name" value="DUF5985"/>
    <property type="match status" value="1"/>
</dbReference>
<comment type="caution">
    <text evidence="2">The sequence shown here is derived from an EMBL/GenBank/DDBJ whole genome shotgun (WGS) entry which is preliminary data.</text>
</comment>
<evidence type="ECO:0000256" key="1">
    <source>
        <dbReference type="SAM" id="Phobius"/>
    </source>
</evidence>
<keyword evidence="1" id="KW-0812">Transmembrane</keyword>
<keyword evidence="1" id="KW-1133">Transmembrane helix</keyword>
<evidence type="ECO:0000313" key="2">
    <source>
        <dbReference type="EMBL" id="RAK64486.1"/>
    </source>
</evidence>
<keyword evidence="3" id="KW-1185">Reference proteome</keyword>
<dbReference type="AlphaFoldDB" id="A0A328BF59"/>
<protein>
    <submittedName>
        <fullName evidence="2">Uncharacterized protein</fullName>
    </submittedName>
</protein>
<sequence>MCLAASALCAFLLLAAWRETRSRLLFWTALGFVFLALNNLFLVSDLIVFPDLYLWPMRQAASALAVGVLLYGFIWEAER</sequence>
<feature type="transmembrane region" description="Helical" evidence="1">
    <location>
        <begin position="28"/>
        <end position="48"/>
    </location>
</feature>
<proteinExistence type="predicted"/>
<dbReference type="EMBL" id="QFYS01000006">
    <property type="protein sequence ID" value="RAK64486.1"/>
    <property type="molecule type" value="Genomic_DNA"/>
</dbReference>
<gene>
    <name evidence="2" type="ORF">DJ019_14665</name>
</gene>
<evidence type="ECO:0000313" key="3">
    <source>
        <dbReference type="Proteomes" id="UP000249524"/>
    </source>
</evidence>
<dbReference type="Proteomes" id="UP000249524">
    <property type="component" value="Unassembled WGS sequence"/>
</dbReference>
<keyword evidence="1" id="KW-0472">Membrane</keyword>
<reference evidence="2 3" key="1">
    <citation type="submission" date="2018-05" db="EMBL/GenBank/DDBJ databases">
        <authorList>
            <person name="Lanie J.A."/>
            <person name="Ng W.-L."/>
            <person name="Kazmierczak K.M."/>
            <person name="Andrzejewski T.M."/>
            <person name="Davidsen T.M."/>
            <person name="Wayne K.J."/>
            <person name="Tettelin H."/>
            <person name="Glass J.I."/>
            <person name="Rusch D."/>
            <person name="Podicherti R."/>
            <person name="Tsui H.-C.T."/>
            <person name="Winkler M.E."/>
        </authorList>
    </citation>
    <scope>NUCLEOTIDE SEQUENCE [LARGE SCALE GENOMIC DNA]</scope>
    <source>
        <strain evidence="2 3">BUT-10</strain>
    </source>
</reference>